<dbReference type="InterPro" id="IPR036691">
    <property type="entry name" value="Endo/exonu/phosph_ase_sf"/>
</dbReference>
<keyword evidence="2" id="KW-0808">Transferase</keyword>
<keyword evidence="3" id="KW-1185">Reference proteome</keyword>
<gene>
    <name evidence="2" type="primary">pol_770</name>
    <name evidence="2" type="ORF">TNCT_659371</name>
</gene>
<feature type="domain" description="Endonuclease/exonuclease/phosphatase" evidence="1">
    <location>
        <begin position="43"/>
        <end position="132"/>
    </location>
</feature>
<dbReference type="AlphaFoldDB" id="A0A8X6HTT0"/>
<sequence>MTHRGGGTAILVKSTIIHHSIQIQTSSSEITAIVIEGRPVNLTICSLYMSPSLPIRNHVPDLLRVFRNRSQCLIVGDFNAKHLSWSPTSRNNAADNAIAKLIRTKGFLLTAPNDPTRVTSYGRPSVIDFGLSCGLNSITAESLPDLSNAAEVRQLDVSVSSNGIDGRISIELGLFQHHSTLRSLPTKIAPSDNKRTSTKPETTEFLTSQPFYKTDTTDDVLRSLLRAG</sequence>
<protein>
    <submittedName>
        <fullName evidence="2">RNA-directed DNA polymerase from mobile element jockey</fullName>
    </submittedName>
</protein>
<dbReference type="Gene3D" id="3.60.10.10">
    <property type="entry name" value="Endonuclease/exonuclease/phosphatase"/>
    <property type="match status" value="1"/>
</dbReference>
<comment type="caution">
    <text evidence="2">The sequence shown here is derived from an EMBL/GenBank/DDBJ whole genome shotgun (WGS) entry which is preliminary data.</text>
</comment>
<keyword evidence="2" id="KW-0695">RNA-directed DNA polymerase</keyword>
<accession>A0A8X6HTT0</accession>
<evidence type="ECO:0000313" key="2">
    <source>
        <dbReference type="EMBL" id="GFR29789.1"/>
    </source>
</evidence>
<name>A0A8X6HTT0_TRICU</name>
<dbReference type="InterPro" id="IPR005135">
    <property type="entry name" value="Endo/exonuclease/phosphatase"/>
</dbReference>
<reference evidence="2" key="1">
    <citation type="submission" date="2020-07" db="EMBL/GenBank/DDBJ databases">
        <title>Multicomponent nature underlies the extraordinary mechanical properties of spider dragline silk.</title>
        <authorList>
            <person name="Kono N."/>
            <person name="Nakamura H."/>
            <person name="Mori M."/>
            <person name="Yoshida Y."/>
            <person name="Ohtoshi R."/>
            <person name="Malay A.D."/>
            <person name="Moran D.A.P."/>
            <person name="Tomita M."/>
            <person name="Numata K."/>
            <person name="Arakawa K."/>
        </authorList>
    </citation>
    <scope>NUCLEOTIDE SEQUENCE</scope>
</reference>
<dbReference type="EMBL" id="BMAO01039209">
    <property type="protein sequence ID" value="GFR29789.1"/>
    <property type="molecule type" value="Genomic_DNA"/>
</dbReference>
<dbReference type="Proteomes" id="UP000887116">
    <property type="component" value="Unassembled WGS sequence"/>
</dbReference>
<keyword evidence="2" id="KW-0548">Nucleotidyltransferase</keyword>
<dbReference type="GO" id="GO:0003964">
    <property type="term" value="F:RNA-directed DNA polymerase activity"/>
    <property type="evidence" value="ECO:0007669"/>
    <property type="project" value="UniProtKB-KW"/>
</dbReference>
<dbReference type="SUPFAM" id="SSF56219">
    <property type="entry name" value="DNase I-like"/>
    <property type="match status" value="1"/>
</dbReference>
<proteinExistence type="predicted"/>
<organism evidence="2 3">
    <name type="scientific">Trichonephila clavata</name>
    <name type="common">Joro spider</name>
    <name type="synonym">Nephila clavata</name>
    <dbReference type="NCBI Taxonomy" id="2740835"/>
    <lineage>
        <taxon>Eukaryota</taxon>
        <taxon>Metazoa</taxon>
        <taxon>Ecdysozoa</taxon>
        <taxon>Arthropoda</taxon>
        <taxon>Chelicerata</taxon>
        <taxon>Arachnida</taxon>
        <taxon>Araneae</taxon>
        <taxon>Araneomorphae</taxon>
        <taxon>Entelegynae</taxon>
        <taxon>Araneoidea</taxon>
        <taxon>Nephilidae</taxon>
        <taxon>Trichonephila</taxon>
    </lineage>
</organism>
<evidence type="ECO:0000259" key="1">
    <source>
        <dbReference type="Pfam" id="PF14529"/>
    </source>
</evidence>
<evidence type="ECO:0000313" key="3">
    <source>
        <dbReference type="Proteomes" id="UP000887116"/>
    </source>
</evidence>
<dbReference type="Pfam" id="PF14529">
    <property type="entry name" value="Exo_endo_phos_2"/>
    <property type="match status" value="1"/>
</dbReference>